<proteinExistence type="predicted"/>
<dbReference type="Pfam" id="PF20335">
    <property type="entry name" value="DUF6630"/>
    <property type="match status" value="1"/>
</dbReference>
<feature type="transmembrane region" description="Helical" evidence="1">
    <location>
        <begin position="31"/>
        <end position="50"/>
    </location>
</feature>
<dbReference type="Proteomes" id="UP001166947">
    <property type="component" value="Unassembled WGS sequence"/>
</dbReference>
<evidence type="ECO:0000256" key="1">
    <source>
        <dbReference type="SAM" id="Phobius"/>
    </source>
</evidence>
<accession>A0ABT2FCA0</accession>
<dbReference type="RefSeq" id="WP_259291616.1">
    <property type="nucleotide sequence ID" value="NZ_JANUXW010000003.1"/>
</dbReference>
<reference evidence="3" key="2">
    <citation type="journal article" date="2023" name="Curr. Microbiol.">
        <title>Neisseria montereyensis sp. nov., Isolated from Oropharynx of California Sea Lion (Zalophus californianus): Genomic, Phylogenetic, and Phenotypic Study.</title>
        <authorList>
            <person name="Volokhov D.V."/>
            <person name="Zagorodnyaya T.A."/>
            <person name="Furtak V.A."/>
            <person name="Nattanmai G."/>
            <person name="Randall L."/>
            <person name="Jose S."/>
            <person name="Gao Y."/>
            <person name="Gulland F.M."/>
            <person name="Eisenberg T."/>
            <person name="Delmonte P."/>
            <person name="Blom J."/>
            <person name="Mitchell K.K."/>
        </authorList>
    </citation>
    <scope>NUCLEOTIDE SEQUENCE</scope>
    <source>
        <strain evidence="3">CSL10203-ORH2</strain>
    </source>
</reference>
<reference evidence="3" key="1">
    <citation type="submission" date="2022-08" db="EMBL/GenBank/DDBJ databases">
        <authorList>
            <person name="Volokhov D.V."/>
            <person name="Furtak V.A."/>
            <person name="Zagorodnyaya T.A."/>
        </authorList>
    </citation>
    <scope>NUCLEOTIDE SEQUENCE</scope>
    <source>
        <strain evidence="3">CSL10203-ORH2</strain>
    </source>
</reference>
<keyword evidence="4" id="KW-1185">Reference proteome</keyword>
<evidence type="ECO:0000259" key="2">
    <source>
        <dbReference type="Pfam" id="PF20335"/>
    </source>
</evidence>
<feature type="transmembrane region" description="Helical" evidence="1">
    <location>
        <begin position="7"/>
        <end position="25"/>
    </location>
</feature>
<keyword evidence="1" id="KW-0472">Membrane</keyword>
<feature type="domain" description="DUF6630" evidence="2">
    <location>
        <begin position="123"/>
        <end position="249"/>
    </location>
</feature>
<keyword evidence="1" id="KW-1133">Transmembrane helix</keyword>
<comment type="caution">
    <text evidence="3">The sequence shown here is derived from an EMBL/GenBank/DDBJ whole genome shotgun (WGS) entry which is preliminary data.</text>
</comment>
<evidence type="ECO:0000313" key="3">
    <source>
        <dbReference type="EMBL" id="MCS4533826.1"/>
    </source>
</evidence>
<keyword evidence="1" id="KW-0812">Transmembrane</keyword>
<sequence>MKKTSIYYILFVILLLIGIYEVFTFEYVHQNAVEFLLSFWAVLLFIILLWSKKEFTGKSWFAKQAKSQHQTPPSLILEKENSFEEKHISSLPDLNPTEKEAYIKLTKLCCSTETQNKVIPFLQTLRDFRDDEEYMTTLNYVMAFLDEQDIHFIMALDVRSGIEDLIWRVKSSLKDNFYQSTELPKVDSYEEDASVSYDNVFEDFDKPLRKLGYQLGFIDTKSDQYVIFIHKSRDINKVEKLINNMGYNYLSIK</sequence>
<protein>
    <recommendedName>
        <fullName evidence="2">DUF6630 domain-containing protein</fullName>
    </recommendedName>
</protein>
<gene>
    <name evidence="3" type="ORF">NXS09_05860</name>
</gene>
<name>A0ABT2FCA0_9NEIS</name>
<dbReference type="EMBL" id="JANUXW010000003">
    <property type="protein sequence ID" value="MCS4533826.1"/>
    <property type="molecule type" value="Genomic_DNA"/>
</dbReference>
<organism evidence="3 4">
    <name type="scientific">Neisseria montereyensis</name>
    <dbReference type="NCBI Taxonomy" id="2973938"/>
    <lineage>
        <taxon>Bacteria</taxon>
        <taxon>Pseudomonadati</taxon>
        <taxon>Pseudomonadota</taxon>
        <taxon>Betaproteobacteria</taxon>
        <taxon>Neisseriales</taxon>
        <taxon>Neisseriaceae</taxon>
        <taxon>Neisseria</taxon>
    </lineage>
</organism>
<dbReference type="InterPro" id="IPR046582">
    <property type="entry name" value="DUF6630"/>
</dbReference>
<evidence type="ECO:0000313" key="4">
    <source>
        <dbReference type="Proteomes" id="UP001166947"/>
    </source>
</evidence>